<keyword evidence="1 4" id="KW-0489">Methyltransferase</keyword>
<keyword evidence="2 4" id="KW-0808">Transferase</keyword>
<comment type="caution">
    <text evidence="6">The sequence shown here is derived from an EMBL/GenBank/DDBJ whole genome shotgun (WGS) entry which is preliminary data.</text>
</comment>
<dbReference type="GO" id="GO:0032259">
    <property type="term" value="P:methylation"/>
    <property type="evidence" value="ECO:0007669"/>
    <property type="project" value="UniProtKB-KW"/>
</dbReference>
<name>A0A8S3VB13_MYTED</name>
<dbReference type="GO" id="GO:0046872">
    <property type="term" value="F:metal ion binding"/>
    <property type="evidence" value="ECO:0007669"/>
    <property type="project" value="UniProtKB-KW"/>
</dbReference>
<dbReference type="PROSITE" id="PS50970">
    <property type="entry name" value="HCY"/>
    <property type="match status" value="1"/>
</dbReference>
<evidence type="ECO:0000313" key="6">
    <source>
        <dbReference type="EMBL" id="CAG2253941.1"/>
    </source>
</evidence>
<dbReference type="InterPro" id="IPR003726">
    <property type="entry name" value="HCY_dom"/>
</dbReference>
<organism evidence="6 7">
    <name type="scientific">Mytilus edulis</name>
    <name type="common">Blue mussel</name>
    <dbReference type="NCBI Taxonomy" id="6550"/>
    <lineage>
        <taxon>Eukaryota</taxon>
        <taxon>Metazoa</taxon>
        <taxon>Spiralia</taxon>
        <taxon>Lophotrochozoa</taxon>
        <taxon>Mollusca</taxon>
        <taxon>Bivalvia</taxon>
        <taxon>Autobranchia</taxon>
        <taxon>Pteriomorphia</taxon>
        <taxon>Mytilida</taxon>
        <taxon>Mytiloidea</taxon>
        <taxon>Mytilidae</taxon>
        <taxon>Mytilinae</taxon>
        <taxon>Mytilus</taxon>
    </lineage>
</organism>
<evidence type="ECO:0000256" key="3">
    <source>
        <dbReference type="ARBA" id="ARBA00034478"/>
    </source>
</evidence>
<dbReference type="Gene3D" id="3.20.20.330">
    <property type="entry name" value="Homocysteine-binding-like domain"/>
    <property type="match status" value="1"/>
</dbReference>
<evidence type="ECO:0000313" key="7">
    <source>
        <dbReference type="Proteomes" id="UP000683360"/>
    </source>
</evidence>
<feature type="domain" description="Hcy-binding" evidence="5">
    <location>
        <begin position="30"/>
        <end position="351"/>
    </location>
</feature>
<evidence type="ECO:0000256" key="4">
    <source>
        <dbReference type="PROSITE-ProRule" id="PRU00333"/>
    </source>
</evidence>
<comment type="cofactor">
    <cofactor evidence="4">
        <name>Zn(2+)</name>
        <dbReference type="ChEBI" id="CHEBI:29105"/>
    </cofactor>
</comment>
<evidence type="ECO:0000256" key="1">
    <source>
        <dbReference type="ARBA" id="ARBA00022603"/>
    </source>
</evidence>
<keyword evidence="4" id="KW-0479">Metal-binding</keyword>
<proteinExistence type="predicted"/>
<dbReference type="Proteomes" id="UP000683360">
    <property type="component" value="Unassembled WGS sequence"/>
</dbReference>
<keyword evidence="7" id="KW-1185">Reference proteome</keyword>
<accession>A0A8S3VB13</accession>
<reference evidence="6" key="1">
    <citation type="submission" date="2021-03" db="EMBL/GenBank/DDBJ databases">
        <authorList>
            <person name="Bekaert M."/>
        </authorList>
    </citation>
    <scope>NUCLEOTIDE SEQUENCE</scope>
</reference>
<feature type="binding site" evidence="4">
    <location>
        <position position="337"/>
    </location>
    <ligand>
        <name>Zn(2+)</name>
        <dbReference type="ChEBI" id="CHEBI:29105"/>
    </ligand>
</feature>
<feature type="binding site" evidence="4">
    <location>
        <position position="253"/>
    </location>
    <ligand>
        <name>Zn(2+)</name>
        <dbReference type="ChEBI" id="CHEBI:29105"/>
    </ligand>
</feature>
<evidence type="ECO:0000256" key="2">
    <source>
        <dbReference type="ARBA" id="ARBA00022679"/>
    </source>
</evidence>
<dbReference type="OrthoDB" id="261426at2759"/>
<sequence>MNLDATCPICQLEEEDIIHFLTRCPVLEGIRRESLGVIKRITINKIGLGNWNSNFHERTCIAQLILDCWCTPTIGGSYRGKKKKLEHPDLVESMHEEFVHAGTDVVEAFTYYANREKLRSIGREDELEKLNRTALKIAKKVALRHNKLTAAGLCNTPLYVPGDDTCTAKVKEMFKEQIRWATEEKVDYIIAETFNDLGEALLALECIKEFGNGLPAVITLTPYGPDITTDDVPIPEACRRLEEAGAAVVGLNCGRGPETMLPLLREVRKVCKGPIAALPVAFRCTEDSKTFQSLKDPKTGEYLYPVDLDSARCNSSDFEKFTKEALEIGVTYLGICCGNCATYFRAMAEACGKTPPSSKYTYESSLSHVFGAPEGQKYTRADKIREFMLDIKKN</sequence>
<dbReference type="GO" id="GO:0047150">
    <property type="term" value="F:betaine-homocysteine S-methyltransferase activity"/>
    <property type="evidence" value="ECO:0007669"/>
    <property type="project" value="UniProtKB-EC"/>
</dbReference>
<dbReference type="PANTHER" id="PTHR11103:SF18">
    <property type="entry name" value="SLR1189 PROTEIN"/>
    <property type="match status" value="1"/>
</dbReference>
<dbReference type="EMBL" id="CAJPWZ010003192">
    <property type="protein sequence ID" value="CAG2253941.1"/>
    <property type="molecule type" value="Genomic_DNA"/>
</dbReference>
<evidence type="ECO:0000259" key="5">
    <source>
        <dbReference type="PROSITE" id="PS50970"/>
    </source>
</evidence>
<keyword evidence="4" id="KW-0862">Zinc</keyword>
<dbReference type="PANTHER" id="PTHR11103">
    <property type="entry name" value="SLR1189 PROTEIN"/>
    <property type="match status" value="1"/>
</dbReference>
<dbReference type="SUPFAM" id="SSF82282">
    <property type="entry name" value="Homocysteine S-methyltransferase"/>
    <property type="match status" value="1"/>
</dbReference>
<dbReference type="EC" id="2.1.1.5" evidence="6"/>
<comment type="pathway">
    <text evidence="3">Amino-acid biosynthesis; L-methionine biosynthesis via de novo pathway.</text>
</comment>
<dbReference type="AlphaFoldDB" id="A0A8S3VB13"/>
<dbReference type="InterPro" id="IPR036589">
    <property type="entry name" value="HCY_dom_sf"/>
</dbReference>
<protein>
    <submittedName>
        <fullName evidence="6">BHMT</fullName>
        <ecNumber evidence="6">2.1.1.5</ecNumber>
    </submittedName>
</protein>
<dbReference type="Pfam" id="PF02574">
    <property type="entry name" value="S-methyl_trans"/>
    <property type="match status" value="1"/>
</dbReference>
<gene>
    <name evidence="6" type="ORF">MEDL_65437</name>
</gene>
<feature type="binding site" evidence="4">
    <location>
        <position position="336"/>
    </location>
    <ligand>
        <name>Zn(2+)</name>
        <dbReference type="ChEBI" id="CHEBI:29105"/>
    </ligand>
</feature>